<protein>
    <recommendedName>
        <fullName evidence="9">Membrane protein involved in the export of O-antigen and teichoic acid</fullName>
    </recommendedName>
</protein>
<evidence type="ECO:0000256" key="3">
    <source>
        <dbReference type="ARBA" id="ARBA00022692"/>
    </source>
</evidence>
<feature type="transmembrane region" description="Helical" evidence="6">
    <location>
        <begin position="275"/>
        <end position="296"/>
    </location>
</feature>
<gene>
    <name evidence="7" type="ORF">I5M32_14065</name>
</gene>
<feature type="transmembrane region" description="Helical" evidence="6">
    <location>
        <begin position="189"/>
        <end position="212"/>
    </location>
</feature>
<dbReference type="Proteomes" id="UP000660024">
    <property type="component" value="Unassembled WGS sequence"/>
</dbReference>
<feature type="transmembrane region" description="Helical" evidence="6">
    <location>
        <begin position="89"/>
        <end position="111"/>
    </location>
</feature>
<evidence type="ECO:0000313" key="8">
    <source>
        <dbReference type="Proteomes" id="UP000660024"/>
    </source>
</evidence>
<keyword evidence="3 6" id="KW-0812">Transmembrane</keyword>
<keyword evidence="5 6" id="KW-0472">Membrane</keyword>
<keyword evidence="8" id="KW-1185">Reference proteome</keyword>
<keyword evidence="2" id="KW-1003">Cell membrane</keyword>
<evidence type="ECO:0000256" key="4">
    <source>
        <dbReference type="ARBA" id="ARBA00022989"/>
    </source>
</evidence>
<feature type="transmembrane region" description="Helical" evidence="6">
    <location>
        <begin position="131"/>
        <end position="157"/>
    </location>
</feature>
<dbReference type="PANTHER" id="PTHR30250">
    <property type="entry name" value="PST FAMILY PREDICTED COLANIC ACID TRANSPORTER"/>
    <property type="match status" value="1"/>
</dbReference>
<evidence type="ECO:0008006" key="9">
    <source>
        <dbReference type="Google" id="ProtNLM"/>
    </source>
</evidence>
<comment type="subcellular location">
    <subcellularLocation>
        <location evidence="1">Cell membrane</location>
        <topology evidence="1">Multi-pass membrane protein</topology>
    </subcellularLocation>
</comment>
<sequence length="445" mass="50878">MNSSQISYNRNIQINTLLLLLFRGGAILCSFLLIPISLNYLDKSDYGVWLTLTSIISWLSFMDVGLGNGLRNKLAEAIEYKDKMLANQYVSTAYFVFIALMLIVFILFSTINSFLNWNIILKSNLQRYDLLVLTFIIVFSFCCRLVLDLSGIIVISLQKPFIKAVIDFLFNLFTLISVYLLTYTQSKSLLTFGIAVSIIPVIILLAFNFYLFRSKSSYSFLKPSFNSFNKTHLKSLFSLGMKFFIIQIAAIVVFSTDNVVIIQFFSSSSVTDFNIVYKYFSIISVVFGIILMPYWSSFTSAYTGGRLQWIKQSFKKLMLLWIGQLVVTIILVLIAPFIYSIWLGREIKIPVRLNILMGFFVIILNWNNLFVYFLNGISKIKIQLYSSIIIAILNFPLSYLLIKYTSFGVSSIVISNCLCLLICSIWAPIQCYKIVKGTSKGLWNE</sequence>
<dbReference type="PANTHER" id="PTHR30250:SF11">
    <property type="entry name" value="O-ANTIGEN TRANSPORTER-RELATED"/>
    <property type="match status" value="1"/>
</dbReference>
<keyword evidence="4 6" id="KW-1133">Transmembrane helix</keyword>
<feature type="transmembrane region" description="Helical" evidence="6">
    <location>
        <begin position="46"/>
        <end position="68"/>
    </location>
</feature>
<accession>A0ABS1BMK6</accession>
<feature type="transmembrane region" description="Helical" evidence="6">
    <location>
        <begin position="233"/>
        <end position="255"/>
    </location>
</feature>
<evidence type="ECO:0000313" key="7">
    <source>
        <dbReference type="EMBL" id="MBK0384091.1"/>
    </source>
</evidence>
<evidence type="ECO:0000256" key="1">
    <source>
        <dbReference type="ARBA" id="ARBA00004651"/>
    </source>
</evidence>
<feature type="transmembrane region" description="Helical" evidence="6">
    <location>
        <begin position="382"/>
        <end position="402"/>
    </location>
</feature>
<feature type="transmembrane region" description="Helical" evidence="6">
    <location>
        <begin position="12"/>
        <end position="34"/>
    </location>
</feature>
<reference evidence="7 8" key="1">
    <citation type="submission" date="2020-12" db="EMBL/GenBank/DDBJ databases">
        <title>Bacterial novel species Pedobacter sp. SD-b isolated from soil.</title>
        <authorList>
            <person name="Jung H.-Y."/>
        </authorList>
    </citation>
    <scope>NUCLEOTIDE SEQUENCE [LARGE SCALE GENOMIC DNA]</scope>
    <source>
        <strain evidence="7 8">SD-b</strain>
    </source>
</reference>
<feature type="transmembrane region" description="Helical" evidence="6">
    <location>
        <begin position="355"/>
        <end position="375"/>
    </location>
</feature>
<comment type="caution">
    <text evidence="7">The sequence shown here is derived from an EMBL/GenBank/DDBJ whole genome shotgun (WGS) entry which is preliminary data.</text>
</comment>
<feature type="transmembrane region" description="Helical" evidence="6">
    <location>
        <begin position="408"/>
        <end position="429"/>
    </location>
</feature>
<evidence type="ECO:0000256" key="5">
    <source>
        <dbReference type="ARBA" id="ARBA00023136"/>
    </source>
</evidence>
<feature type="transmembrane region" description="Helical" evidence="6">
    <location>
        <begin position="164"/>
        <end position="183"/>
    </location>
</feature>
<evidence type="ECO:0000256" key="6">
    <source>
        <dbReference type="SAM" id="Phobius"/>
    </source>
</evidence>
<proteinExistence type="predicted"/>
<organism evidence="7 8">
    <name type="scientific">Pedobacter segetis</name>
    <dbReference type="NCBI Taxonomy" id="2793069"/>
    <lineage>
        <taxon>Bacteria</taxon>
        <taxon>Pseudomonadati</taxon>
        <taxon>Bacteroidota</taxon>
        <taxon>Sphingobacteriia</taxon>
        <taxon>Sphingobacteriales</taxon>
        <taxon>Sphingobacteriaceae</taxon>
        <taxon>Pedobacter</taxon>
    </lineage>
</organism>
<dbReference type="InterPro" id="IPR050833">
    <property type="entry name" value="Poly_Biosynth_Transport"/>
</dbReference>
<dbReference type="EMBL" id="JAEHFY010000022">
    <property type="protein sequence ID" value="MBK0384091.1"/>
    <property type="molecule type" value="Genomic_DNA"/>
</dbReference>
<dbReference type="RefSeq" id="WP_200587484.1">
    <property type="nucleotide sequence ID" value="NZ_JAEHFY010000022.1"/>
</dbReference>
<name>A0ABS1BMK6_9SPHI</name>
<evidence type="ECO:0000256" key="2">
    <source>
        <dbReference type="ARBA" id="ARBA00022475"/>
    </source>
</evidence>
<feature type="transmembrane region" description="Helical" evidence="6">
    <location>
        <begin position="317"/>
        <end position="343"/>
    </location>
</feature>